<comment type="caution">
    <text evidence="2">The sequence shown here is derived from an EMBL/GenBank/DDBJ whole genome shotgun (WGS) entry which is preliminary data.</text>
</comment>
<dbReference type="STRING" id="1802115.A2756_01365"/>
<evidence type="ECO:0000256" key="1">
    <source>
        <dbReference type="SAM" id="MobiDB-lite"/>
    </source>
</evidence>
<organism evidence="2 3">
    <name type="scientific">Candidatus Ryanbacteria bacterium RIFCSPHIGHO2_01_FULL_48_27</name>
    <dbReference type="NCBI Taxonomy" id="1802115"/>
    <lineage>
        <taxon>Bacteria</taxon>
        <taxon>Candidatus Ryaniibacteriota</taxon>
    </lineage>
</organism>
<dbReference type="AlphaFoldDB" id="A0A1G2G5B9"/>
<proteinExistence type="predicted"/>
<sequence length="154" mass="17813">MQKSEIKNSSGVNKTNHRLVRGESEPRVPMDLQKTLVATPSVMALWRDLTPIARRDFVSWIESAKQTDTRRRRIAITRDKLKAGKRRPCCYAIVPMSFYKALGANPKAKAQWKELTPGERRDFVSWIDSVEESEARSRWIEKACKMLAKGRRRP</sequence>
<protein>
    <recommendedName>
        <fullName evidence="4">Bacteriocin-protection protein, YdeI/OmpD-associated family</fullName>
    </recommendedName>
</protein>
<evidence type="ECO:0008006" key="4">
    <source>
        <dbReference type="Google" id="ProtNLM"/>
    </source>
</evidence>
<accession>A0A1G2G5B9</accession>
<feature type="region of interest" description="Disordered" evidence="1">
    <location>
        <begin position="1"/>
        <end position="26"/>
    </location>
</feature>
<gene>
    <name evidence="2" type="ORF">A2756_01365</name>
</gene>
<dbReference type="Pfam" id="PF13376">
    <property type="entry name" value="OmdA"/>
    <property type="match status" value="2"/>
</dbReference>
<dbReference type="Proteomes" id="UP000177785">
    <property type="component" value="Unassembled WGS sequence"/>
</dbReference>
<reference evidence="2 3" key="1">
    <citation type="journal article" date="2016" name="Nat. Commun.">
        <title>Thousands of microbial genomes shed light on interconnected biogeochemical processes in an aquifer system.</title>
        <authorList>
            <person name="Anantharaman K."/>
            <person name="Brown C.T."/>
            <person name="Hug L.A."/>
            <person name="Sharon I."/>
            <person name="Castelle C.J."/>
            <person name="Probst A.J."/>
            <person name="Thomas B.C."/>
            <person name="Singh A."/>
            <person name="Wilkins M.J."/>
            <person name="Karaoz U."/>
            <person name="Brodie E.L."/>
            <person name="Williams K.H."/>
            <person name="Hubbard S.S."/>
            <person name="Banfield J.F."/>
        </authorList>
    </citation>
    <scope>NUCLEOTIDE SEQUENCE [LARGE SCALE GENOMIC DNA]</scope>
</reference>
<name>A0A1G2G5B9_9BACT</name>
<evidence type="ECO:0000313" key="2">
    <source>
        <dbReference type="EMBL" id="OGZ45252.1"/>
    </source>
</evidence>
<dbReference type="EMBL" id="MHNL01000007">
    <property type="protein sequence ID" value="OGZ45252.1"/>
    <property type="molecule type" value="Genomic_DNA"/>
</dbReference>
<evidence type="ECO:0000313" key="3">
    <source>
        <dbReference type="Proteomes" id="UP000177785"/>
    </source>
</evidence>